<evidence type="ECO:0000259" key="4">
    <source>
        <dbReference type="Pfam" id="PF00291"/>
    </source>
</evidence>
<dbReference type="PROSITE" id="PS00901">
    <property type="entry name" value="CYS_SYNTHASE"/>
    <property type="match status" value="1"/>
</dbReference>
<accession>A0ABP0BJA3</accession>
<evidence type="ECO:0000256" key="2">
    <source>
        <dbReference type="SAM" id="MobiDB-lite"/>
    </source>
</evidence>
<dbReference type="InterPro" id="IPR036052">
    <property type="entry name" value="TrpB-like_PALP_sf"/>
</dbReference>
<feature type="compositionally biased region" description="Low complexity" evidence="2">
    <location>
        <begin position="76"/>
        <end position="93"/>
    </location>
</feature>
<protein>
    <submittedName>
        <fullName evidence="5">Cysteine synthase 2</fullName>
        <ecNumber evidence="5">2.5.1.47</ecNumber>
    </submittedName>
</protein>
<reference evidence="5 6" key="1">
    <citation type="submission" date="2024-01" db="EMBL/GenBank/DDBJ databases">
        <authorList>
            <person name="Allen C."/>
            <person name="Tagirdzhanova G."/>
        </authorList>
    </citation>
    <scope>NUCLEOTIDE SEQUENCE [LARGE SCALE GENOMIC DNA]</scope>
</reference>
<dbReference type="SUPFAM" id="SSF53686">
    <property type="entry name" value="Tryptophan synthase beta subunit-like PLP-dependent enzymes"/>
    <property type="match status" value="1"/>
</dbReference>
<feature type="compositionally biased region" description="Acidic residues" evidence="2">
    <location>
        <begin position="123"/>
        <end position="134"/>
    </location>
</feature>
<evidence type="ECO:0000313" key="5">
    <source>
        <dbReference type="EMBL" id="CAK7219703.1"/>
    </source>
</evidence>
<feature type="region of interest" description="Disordered" evidence="2">
    <location>
        <begin position="44"/>
        <end position="136"/>
    </location>
</feature>
<keyword evidence="3" id="KW-1133">Transmembrane helix</keyword>
<dbReference type="GO" id="GO:0004124">
    <property type="term" value="F:cysteine synthase activity"/>
    <property type="evidence" value="ECO:0007669"/>
    <property type="project" value="UniProtKB-EC"/>
</dbReference>
<keyword evidence="3" id="KW-0472">Membrane</keyword>
<name>A0ABP0BJA3_9PEZI</name>
<comment type="cofactor">
    <cofactor evidence="1">
        <name>pyridoxal 5'-phosphate</name>
        <dbReference type="ChEBI" id="CHEBI:597326"/>
    </cofactor>
</comment>
<dbReference type="Gene3D" id="3.40.50.1100">
    <property type="match status" value="2"/>
</dbReference>
<proteinExistence type="predicted"/>
<dbReference type="PANTHER" id="PTHR10314">
    <property type="entry name" value="CYSTATHIONINE BETA-SYNTHASE"/>
    <property type="match status" value="1"/>
</dbReference>
<dbReference type="Pfam" id="PF00291">
    <property type="entry name" value="PALP"/>
    <property type="match status" value="1"/>
</dbReference>
<comment type="caution">
    <text evidence="5">The sequence shown here is derived from an EMBL/GenBank/DDBJ whole genome shotgun (WGS) entry which is preliminary data.</text>
</comment>
<dbReference type="InterPro" id="IPR001926">
    <property type="entry name" value="TrpB-like_PALP"/>
</dbReference>
<feature type="transmembrane region" description="Helical" evidence="3">
    <location>
        <begin position="12"/>
        <end position="33"/>
    </location>
</feature>
<gene>
    <name evidence="5" type="primary">cys12</name>
    <name evidence="5" type="ORF">SCUCBS95973_003907</name>
</gene>
<organism evidence="5 6">
    <name type="scientific">Sporothrix curviconia</name>
    <dbReference type="NCBI Taxonomy" id="1260050"/>
    <lineage>
        <taxon>Eukaryota</taxon>
        <taxon>Fungi</taxon>
        <taxon>Dikarya</taxon>
        <taxon>Ascomycota</taxon>
        <taxon>Pezizomycotina</taxon>
        <taxon>Sordariomycetes</taxon>
        <taxon>Sordariomycetidae</taxon>
        <taxon>Ophiostomatales</taxon>
        <taxon>Ophiostomataceae</taxon>
        <taxon>Sporothrix</taxon>
    </lineage>
</organism>
<keyword evidence="5" id="KW-0808">Transferase</keyword>
<dbReference type="EC" id="2.5.1.47" evidence="5"/>
<dbReference type="Proteomes" id="UP001642405">
    <property type="component" value="Unassembled WGS sequence"/>
</dbReference>
<feature type="compositionally biased region" description="Basic and acidic residues" evidence="2">
    <location>
        <begin position="44"/>
        <end position="53"/>
    </location>
</feature>
<keyword evidence="3" id="KW-0812">Transmembrane</keyword>
<dbReference type="InterPro" id="IPR050214">
    <property type="entry name" value="Cys_Synth/Cystath_Beta-Synth"/>
</dbReference>
<evidence type="ECO:0000256" key="1">
    <source>
        <dbReference type="ARBA" id="ARBA00001933"/>
    </source>
</evidence>
<evidence type="ECO:0000256" key="3">
    <source>
        <dbReference type="SAM" id="Phobius"/>
    </source>
</evidence>
<feature type="domain" description="Tryptophan synthase beta chain-like PALP" evidence="4">
    <location>
        <begin position="159"/>
        <end position="498"/>
    </location>
</feature>
<feature type="region of interest" description="Disordered" evidence="2">
    <location>
        <begin position="517"/>
        <end position="549"/>
    </location>
</feature>
<evidence type="ECO:0000313" key="6">
    <source>
        <dbReference type="Proteomes" id="UP001642405"/>
    </source>
</evidence>
<keyword evidence="6" id="KW-1185">Reference proteome</keyword>
<dbReference type="CDD" id="cd01561">
    <property type="entry name" value="CBS_like"/>
    <property type="match status" value="1"/>
</dbReference>
<sequence length="549" mass="58212">MSLQDHPRAYGAAALTVAFATGILMTLGFKDLYPDLEHRFQRSLTEKRQERKAAAAAALRRGTSKKSDGSGGSAGGWLRRSGTSTSAASSSHSKQQRLKRRQSSSAGTGVVLEDHESSQVSSDGDDGDDGDYGDDWSLLASSSELHRAVPPVADGIGGCIGDTPMVRIRSLSEITGCEILAKAEFLNPGGSPKDRVALSVIRAAEARGLLVPYRGDTVYEGTSGSTGISIATLARALGYRAHICMPDDMGLEKSLLLSEMGAIVERVPVAPIVDPGHFVNLARRRAEEHERVHNDGSKGFFADQFETPANAEAHRRTTGPEILRQVAAYTGPRNGHHHQHHRQQQPAGLHSPIAAFVCGAGTAGTLTGVGRYLKEDAGLRRGVRLVAADPQGSGLANLVRNGVMYAATEKEGTRRRSQVDTIVEGIGMNRMTATLDAGLHLIDDAVSVTDTQACLMARWLVEHDGIFAGSSTAVNCVAAVAVALTLPPGSRVVTVLCDSGLRHLSKFYKKVGELSAKDEAEDTTGTVQPDQHGDDLLGLLGLKPRKAQA</sequence>
<dbReference type="InterPro" id="IPR001216">
    <property type="entry name" value="P-phosphate_BS"/>
</dbReference>
<dbReference type="EMBL" id="CAWUHB010000018">
    <property type="protein sequence ID" value="CAK7219703.1"/>
    <property type="molecule type" value="Genomic_DNA"/>
</dbReference>